<evidence type="ECO:0000256" key="5">
    <source>
        <dbReference type="ARBA" id="ARBA00022786"/>
    </source>
</evidence>
<dbReference type="Gene3D" id="2.60.210.10">
    <property type="entry name" value="Apoptosis, Tumor Necrosis Factor Receptor Associated Protein 2, Chain A"/>
    <property type="match status" value="1"/>
</dbReference>
<dbReference type="Pfam" id="PF14533">
    <property type="entry name" value="USP7_C2"/>
    <property type="match status" value="1"/>
</dbReference>
<evidence type="ECO:0000259" key="10">
    <source>
        <dbReference type="PROSITE" id="PS50235"/>
    </source>
</evidence>
<feature type="compositionally biased region" description="Acidic residues" evidence="8">
    <location>
        <begin position="771"/>
        <end position="790"/>
    </location>
</feature>
<gene>
    <name evidence="11" type="ORF">DASB73_024810</name>
</gene>
<protein>
    <recommendedName>
        <fullName evidence="3">ubiquitinyl hydrolase 1</fullName>
        <ecNumber evidence="3">3.4.19.12</ecNumber>
    </recommendedName>
</protein>
<organism evidence="11 12">
    <name type="scientific">Starmerella bacillaris</name>
    <name type="common">Yeast</name>
    <name type="synonym">Candida zemplinina</name>
    <dbReference type="NCBI Taxonomy" id="1247836"/>
    <lineage>
        <taxon>Eukaryota</taxon>
        <taxon>Fungi</taxon>
        <taxon>Dikarya</taxon>
        <taxon>Ascomycota</taxon>
        <taxon>Saccharomycotina</taxon>
        <taxon>Dipodascomycetes</taxon>
        <taxon>Dipodascales</taxon>
        <taxon>Trichomonascaceae</taxon>
        <taxon>Starmerella</taxon>
    </lineage>
</organism>
<keyword evidence="6" id="KW-0378">Hydrolase</keyword>
<dbReference type="InterPro" id="IPR038765">
    <property type="entry name" value="Papain-like_cys_pep_sf"/>
</dbReference>
<dbReference type="InterPro" id="IPR002083">
    <property type="entry name" value="MATH/TRAF_dom"/>
</dbReference>
<dbReference type="InterPro" id="IPR050164">
    <property type="entry name" value="Peptidase_C19"/>
</dbReference>
<proteinExistence type="inferred from homology"/>
<dbReference type="InterPro" id="IPR001394">
    <property type="entry name" value="Peptidase_C19_UCH"/>
</dbReference>
<dbReference type="AlphaFoldDB" id="A0AAV5RK49"/>
<dbReference type="SMART" id="SM00061">
    <property type="entry name" value="MATH"/>
    <property type="match status" value="1"/>
</dbReference>
<dbReference type="PROSITE" id="PS50144">
    <property type="entry name" value="MATH"/>
    <property type="match status" value="1"/>
</dbReference>
<evidence type="ECO:0000313" key="12">
    <source>
        <dbReference type="Proteomes" id="UP001362899"/>
    </source>
</evidence>
<keyword evidence="7" id="KW-0788">Thiol protease</keyword>
<dbReference type="InterPro" id="IPR029346">
    <property type="entry name" value="USP_C"/>
</dbReference>
<dbReference type="SUPFAM" id="SSF49599">
    <property type="entry name" value="TRAF domain-like"/>
    <property type="match status" value="1"/>
</dbReference>
<evidence type="ECO:0000313" key="11">
    <source>
        <dbReference type="EMBL" id="GMM51518.1"/>
    </source>
</evidence>
<keyword evidence="4 11" id="KW-0645">Protease</keyword>
<dbReference type="Gene3D" id="3.90.70.10">
    <property type="entry name" value="Cysteine proteinases"/>
    <property type="match status" value="1"/>
</dbReference>
<dbReference type="PANTHER" id="PTHR24006">
    <property type="entry name" value="UBIQUITIN CARBOXYL-TERMINAL HYDROLASE"/>
    <property type="match status" value="1"/>
</dbReference>
<dbReference type="PROSITE" id="PS00972">
    <property type="entry name" value="USP_1"/>
    <property type="match status" value="1"/>
</dbReference>
<dbReference type="Pfam" id="PF00443">
    <property type="entry name" value="UCH"/>
    <property type="match status" value="1"/>
</dbReference>
<name>A0AAV5RK49_STABA</name>
<feature type="domain" description="USP" evidence="10">
    <location>
        <begin position="195"/>
        <end position="493"/>
    </location>
</feature>
<dbReference type="GO" id="GO:0006508">
    <property type="term" value="P:proteolysis"/>
    <property type="evidence" value="ECO:0007669"/>
    <property type="project" value="UniProtKB-KW"/>
</dbReference>
<dbReference type="Pfam" id="PF12436">
    <property type="entry name" value="USP7_ICP0_bdg"/>
    <property type="match status" value="1"/>
</dbReference>
<evidence type="ECO:0000256" key="6">
    <source>
        <dbReference type="ARBA" id="ARBA00022801"/>
    </source>
</evidence>
<dbReference type="SUPFAM" id="SSF54001">
    <property type="entry name" value="Cysteine proteinases"/>
    <property type="match status" value="1"/>
</dbReference>
<dbReference type="Proteomes" id="UP001362899">
    <property type="component" value="Unassembled WGS sequence"/>
</dbReference>
<feature type="domain" description="MATH" evidence="9">
    <location>
        <begin position="31"/>
        <end position="163"/>
    </location>
</feature>
<evidence type="ECO:0000256" key="4">
    <source>
        <dbReference type="ARBA" id="ARBA00022670"/>
    </source>
</evidence>
<dbReference type="GO" id="GO:0016579">
    <property type="term" value="P:protein deubiquitination"/>
    <property type="evidence" value="ECO:0007669"/>
    <property type="project" value="InterPro"/>
</dbReference>
<dbReference type="CDD" id="cd02659">
    <property type="entry name" value="peptidase_C19C"/>
    <property type="match status" value="1"/>
</dbReference>
<comment type="caution">
    <text evidence="11">The sequence shown here is derived from an EMBL/GenBank/DDBJ whole genome shotgun (WGS) entry which is preliminary data.</text>
</comment>
<evidence type="ECO:0000256" key="8">
    <source>
        <dbReference type="SAM" id="MobiDB-lite"/>
    </source>
</evidence>
<accession>A0AAV5RK49</accession>
<dbReference type="InterPro" id="IPR008974">
    <property type="entry name" value="TRAF-like"/>
</dbReference>
<evidence type="ECO:0000256" key="1">
    <source>
        <dbReference type="ARBA" id="ARBA00000707"/>
    </source>
</evidence>
<comment type="catalytic activity">
    <reaction evidence="1">
        <text>Thiol-dependent hydrolysis of ester, thioester, amide, peptide and isopeptide bonds formed by the C-terminal Gly of ubiquitin (a 76-residue protein attached to proteins as an intracellular targeting signal).</text>
        <dbReference type="EC" id="3.4.19.12"/>
    </reaction>
</comment>
<feature type="region of interest" description="Disordered" evidence="8">
    <location>
        <begin position="768"/>
        <end position="796"/>
    </location>
</feature>
<dbReference type="PROSITE" id="PS50235">
    <property type="entry name" value="USP_3"/>
    <property type="match status" value="1"/>
</dbReference>
<dbReference type="PANTHER" id="PTHR24006:SF644">
    <property type="entry name" value="UBIQUITIN CARBOXYL-TERMINAL HYDROLASE 7"/>
    <property type="match status" value="1"/>
</dbReference>
<dbReference type="PROSITE" id="PS00973">
    <property type="entry name" value="USP_2"/>
    <property type="match status" value="1"/>
</dbReference>
<evidence type="ECO:0000259" key="9">
    <source>
        <dbReference type="PROSITE" id="PS50144"/>
    </source>
</evidence>
<dbReference type="EMBL" id="BTGC01000008">
    <property type="protein sequence ID" value="GMM51518.1"/>
    <property type="molecule type" value="Genomic_DNA"/>
</dbReference>
<dbReference type="GO" id="GO:0031647">
    <property type="term" value="P:regulation of protein stability"/>
    <property type="evidence" value="ECO:0007669"/>
    <property type="project" value="TreeGrafter"/>
</dbReference>
<sequence length="1095" mass="125123">MKEAMDGSRSNDIKWLSEKVPQFENTTVFQKYLFTWKIENFATLSTKVVSPTFEVGNFKWQLLMHPHGNPSSPRKGSIALFLYCVGPVDGKKDWHVCASFAFAIWNPHFPDVNVTQITQHRFTPRISDWGFDDFTRIRSAFMPLKGQPSALISKNPNKNELEVNISVAVEVLDDPTGVLWHDFLGYDSKDATGYTGLVNQGATCYLNSLLQSLYFTKAFRNSVYDIPDGSGVTGGLQRLFYKLSTSHPPVDTNDLTETFGWNTADAFTQHDVQELCRILMDRLEAKMKGTEVDGFLSKLFVGRMTSYIKCINVPFESSVTENFWDIQLNVKGMENVYQSFDDYCSVETLEGDNQYAAGDHGLQDAIKGVSFESLPPVLHLQLKRYDYNWENNMEIKVNDHYEFPIDLDLKKYVEKEGDWNYTLHGVLVHSGDLNAGHYYALIKPEIDSGWFKFDDDRVTKATLHEVLDENFGGDEGTPLRRVTSAYMLVYVRKDSLDFVLPHDTKKPPRRISNMVEAEQRADNMYRREITEQRQFMKLRVLTNENFRYHFGRGYFNRDNTIDNSGSLDMPRPTRVHTDFSFASLHKELGAKSLFVSYKSVYAVENTRSALDYMVPIPNLKDAHWSGIRDQAKDDIPIFFKPMPLPDSKTNYSEFRLIFVKMFDEEKNMPRGVGAFWVHVSMSLMKFFAVNLGFRCTNVMLEILGAESSSEPNDLIVPIDPTRPISELLLKDADIVIVSKDTENLKQYYDDIAKRVTLEMTPYKAEKNLDPNYDDIDEDNSDDEMVEDETGSENTLNVSSIKKKNAVNVTVSITDSYQAVATAVAKAVGATDYRFIQLVCNFKKWNDVPFVRSDVHMKYLWLQTTSSIIPLMYRPIPVPIDEFEQLDEVSVISLPHGCMGPKKRKILWGEPDKFVELKFENHADDAPDAGENVLFWGVKYHRVVSELTEVQFKELKAMGNNLNSIFAMQLPQLEVEARALSERTCEAIHFTQEPIVPHGVPFRFALVPKEKFSVTKLRICHILKSQNSRSVEEIKELLHKTKFVIVNLRGVIPGVALRIENEDLILSEKISVGFCLGLIHPACSRQGPQTHKLHID</sequence>
<dbReference type="GO" id="GO:0005634">
    <property type="term" value="C:nucleus"/>
    <property type="evidence" value="ECO:0007669"/>
    <property type="project" value="TreeGrafter"/>
</dbReference>
<evidence type="ECO:0000256" key="3">
    <source>
        <dbReference type="ARBA" id="ARBA00012759"/>
    </source>
</evidence>
<dbReference type="GO" id="GO:0004843">
    <property type="term" value="F:cysteine-type deubiquitinase activity"/>
    <property type="evidence" value="ECO:0007669"/>
    <property type="project" value="UniProtKB-EC"/>
</dbReference>
<dbReference type="InterPro" id="IPR018200">
    <property type="entry name" value="USP_CS"/>
</dbReference>
<dbReference type="Pfam" id="PF22486">
    <property type="entry name" value="MATH_2"/>
    <property type="match status" value="1"/>
</dbReference>
<dbReference type="InterPro" id="IPR024729">
    <property type="entry name" value="USP7_ICP0-binding_dom"/>
</dbReference>
<dbReference type="GO" id="GO:0005829">
    <property type="term" value="C:cytosol"/>
    <property type="evidence" value="ECO:0007669"/>
    <property type="project" value="TreeGrafter"/>
</dbReference>
<evidence type="ECO:0000256" key="7">
    <source>
        <dbReference type="ARBA" id="ARBA00022807"/>
    </source>
</evidence>
<dbReference type="EC" id="3.4.19.12" evidence="3"/>
<evidence type="ECO:0000256" key="2">
    <source>
        <dbReference type="ARBA" id="ARBA00009085"/>
    </source>
</evidence>
<dbReference type="InterPro" id="IPR028889">
    <property type="entry name" value="USP"/>
</dbReference>
<reference evidence="11 12" key="1">
    <citation type="journal article" date="2023" name="Elife">
        <title>Identification of key yeast species and microbe-microbe interactions impacting larval growth of Drosophila in the wild.</title>
        <authorList>
            <person name="Mure A."/>
            <person name="Sugiura Y."/>
            <person name="Maeda R."/>
            <person name="Honda K."/>
            <person name="Sakurai N."/>
            <person name="Takahashi Y."/>
            <person name="Watada M."/>
            <person name="Katoh T."/>
            <person name="Gotoh A."/>
            <person name="Gotoh Y."/>
            <person name="Taniguchi I."/>
            <person name="Nakamura K."/>
            <person name="Hayashi T."/>
            <person name="Katayama T."/>
            <person name="Uemura T."/>
            <person name="Hattori Y."/>
        </authorList>
    </citation>
    <scope>NUCLEOTIDE SEQUENCE [LARGE SCALE GENOMIC DNA]</scope>
    <source>
        <strain evidence="11 12">SB-73</strain>
    </source>
</reference>
<comment type="similarity">
    <text evidence="2">Belongs to the peptidase C19 family.</text>
</comment>
<keyword evidence="12" id="KW-1185">Reference proteome</keyword>
<keyword evidence="5" id="KW-0833">Ubl conjugation pathway</keyword>